<dbReference type="EMBL" id="MLAW01000061">
    <property type="protein sequence ID" value="OJJ16912.1"/>
    <property type="molecule type" value="Genomic_DNA"/>
</dbReference>
<proteinExistence type="predicted"/>
<dbReference type="STRING" id="1925591.BI308_23125"/>
<gene>
    <name evidence="1" type="ORF">BI308_23125</name>
</gene>
<evidence type="ECO:0000313" key="2">
    <source>
        <dbReference type="Proteomes" id="UP000183940"/>
    </source>
</evidence>
<sequence length="94" mass="10666">MKLEPRKCWVYQDLPADKKAWLDGLVGAIASGDEAIAQELLEAIVEDWFGCYDGGLEQIRKIIKLEGFVKTKTQRNKLLRPGQAAEKFMEVLRS</sequence>
<evidence type="ECO:0000313" key="1">
    <source>
        <dbReference type="EMBL" id="OJJ16912.1"/>
    </source>
</evidence>
<comment type="caution">
    <text evidence="1">The sequence shown here is derived from an EMBL/GenBank/DDBJ whole genome shotgun (WGS) entry which is preliminary data.</text>
</comment>
<dbReference type="Proteomes" id="UP000183940">
    <property type="component" value="Unassembled WGS sequence"/>
</dbReference>
<keyword evidence="2" id="KW-1185">Reference proteome</keyword>
<protein>
    <submittedName>
        <fullName evidence="1">Uncharacterized protein</fullName>
    </submittedName>
</protein>
<organism evidence="1 2">
    <name type="scientific">Roseofilum reptotaenium AO1-A</name>
    <dbReference type="NCBI Taxonomy" id="1925591"/>
    <lineage>
        <taxon>Bacteria</taxon>
        <taxon>Bacillati</taxon>
        <taxon>Cyanobacteriota</taxon>
        <taxon>Cyanophyceae</taxon>
        <taxon>Desertifilales</taxon>
        <taxon>Desertifilaceae</taxon>
        <taxon>Roseofilum</taxon>
    </lineage>
</organism>
<reference evidence="1" key="1">
    <citation type="submission" date="2016-10" db="EMBL/GenBank/DDBJ databases">
        <title>CRISPR-Cas defence system in Roseofilum reptotaenium: evidence of a bacteriophage-cyanobacterium arms race in the coral black band disease.</title>
        <authorList>
            <person name="Buerger P."/>
            <person name="Wood-Charlson E.M."/>
            <person name="Weynberg K.D."/>
            <person name="Willis B."/>
            <person name="Van Oppen M.J."/>
        </authorList>
    </citation>
    <scope>NUCLEOTIDE SEQUENCE [LARGE SCALE GENOMIC DNA]</scope>
    <source>
        <strain evidence="1">AO1-A</strain>
    </source>
</reference>
<dbReference type="AlphaFoldDB" id="A0A1L9QKJ1"/>
<accession>A0A1L9QKJ1</accession>
<name>A0A1L9QKJ1_9CYAN</name>